<proteinExistence type="predicted"/>
<dbReference type="SUPFAM" id="SSF53335">
    <property type="entry name" value="S-adenosyl-L-methionine-dependent methyltransferases"/>
    <property type="match status" value="1"/>
</dbReference>
<evidence type="ECO:0000313" key="6">
    <source>
        <dbReference type="Proteomes" id="UP000294593"/>
    </source>
</evidence>
<protein>
    <recommendedName>
        <fullName evidence="7">Methyltransferase family protein</fullName>
    </recommendedName>
</protein>
<name>A0A4R6RAG2_9BURK</name>
<dbReference type="PANTHER" id="PTHR13610:SF9">
    <property type="entry name" value="FI06469P"/>
    <property type="match status" value="1"/>
</dbReference>
<dbReference type="InterPro" id="IPR026170">
    <property type="entry name" value="FAM173A/B"/>
</dbReference>
<keyword evidence="3" id="KW-0949">S-adenosyl-L-methionine</keyword>
<evidence type="ECO:0000313" key="5">
    <source>
        <dbReference type="EMBL" id="TDP82895.1"/>
    </source>
</evidence>
<dbReference type="Gene3D" id="3.40.50.150">
    <property type="entry name" value="Vaccinia Virus protein VP39"/>
    <property type="match status" value="1"/>
</dbReference>
<organism evidence="5 6">
    <name type="scientific">Aquabacterium commune</name>
    <dbReference type="NCBI Taxonomy" id="70586"/>
    <lineage>
        <taxon>Bacteria</taxon>
        <taxon>Pseudomonadati</taxon>
        <taxon>Pseudomonadota</taxon>
        <taxon>Betaproteobacteria</taxon>
        <taxon>Burkholderiales</taxon>
        <taxon>Aquabacterium</taxon>
    </lineage>
</organism>
<evidence type="ECO:0000256" key="3">
    <source>
        <dbReference type="ARBA" id="ARBA00022691"/>
    </source>
</evidence>
<dbReference type="Proteomes" id="UP000294593">
    <property type="component" value="Unassembled WGS sequence"/>
</dbReference>
<sequence>MLARLLTWPLPAAATWALAWALALALRSADAPVWVALGLPTALGALAALLPWVATTAWRRVFVAGGFPLSVLAQSLQTGLQGGFQGGATGQGIGGGLPSWLWLAPLALLLLAYPRRAWRDAPVFPTPRGALADLPAHIRLTDGARVLDAGCGMGDGLIALHAALHATWPNARLEGVEWSALWRWVSAWRCPWARVRRGDMWADDWSAFDLVYLFQRPETMPRAMAKAAQEMRPGSWLVSLEFEAPDWRPHARIDLAGGRPVWVYRLPVRA</sequence>
<keyword evidence="6" id="KW-1185">Reference proteome</keyword>
<dbReference type="RefSeq" id="WP_133608853.1">
    <property type="nucleotide sequence ID" value="NZ_SNXW01000005.1"/>
</dbReference>
<evidence type="ECO:0000256" key="4">
    <source>
        <dbReference type="SAM" id="Phobius"/>
    </source>
</evidence>
<dbReference type="OrthoDB" id="5611641at2"/>
<dbReference type="GO" id="GO:0016279">
    <property type="term" value="F:protein-lysine N-methyltransferase activity"/>
    <property type="evidence" value="ECO:0007669"/>
    <property type="project" value="InterPro"/>
</dbReference>
<reference evidence="5 6" key="1">
    <citation type="submission" date="2019-03" db="EMBL/GenBank/DDBJ databases">
        <title>Genomic Encyclopedia of Type Strains, Phase IV (KMG-IV): sequencing the most valuable type-strain genomes for metagenomic binning, comparative biology and taxonomic classification.</title>
        <authorList>
            <person name="Goeker M."/>
        </authorList>
    </citation>
    <scope>NUCLEOTIDE SEQUENCE [LARGE SCALE GENOMIC DNA]</scope>
    <source>
        <strain evidence="5 6">DSM 11901</strain>
    </source>
</reference>
<evidence type="ECO:0008006" key="7">
    <source>
        <dbReference type="Google" id="ProtNLM"/>
    </source>
</evidence>
<dbReference type="PANTHER" id="PTHR13610">
    <property type="entry name" value="METHYLTRANSFERASE DOMAIN-CONTAINING PROTEIN"/>
    <property type="match status" value="1"/>
</dbReference>
<dbReference type="CDD" id="cd02440">
    <property type="entry name" value="AdoMet_MTases"/>
    <property type="match status" value="1"/>
</dbReference>
<gene>
    <name evidence="5" type="ORF">EV672_10582</name>
</gene>
<dbReference type="AlphaFoldDB" id="A0A4R6RAG2"/>
<feature type="transmembrane region" description="Helical" evidence="4">
    <location>
        <begin position="31"/>
        <end position="54"/>
    </location>
</feature>
<keyword evidence="4" id="KW-0472">Membrane</keyword>
<feature type="transmembrane region" description="Helical" evidence="4">
    <location>
        <begin position="92"/>
        <end position="113"/>
    </location>
</feature>
<keyword evidence="1" id="KW-0489">Methyltransferase</keyword>
<dbReference type="GO" id="GO:0032259">
    <property type="term" value="P:methylation"/>
    <property type="evidence" value="ECO:0007669"/>
    <property type="project" value="UniProtKB-KW"/>
</dbReference>
<evidence type="ECO:0000256" key="1">
    <source>
        <dbReference type="ARBA" id="ARBA00022603"/>
    </source>
</evidence>
<keyword evidence="2" id="KW-0808">Transferase</keyword>
<evidence type="ECO:0000256" key="2">
    <source>
        <dbReference type="ARBA" id="ARBA00022679"/>
    </source>
</evidence>
<keyword evidence="4" id="KW-1133">Transmembrane helix</keyword>
<feature type="transmembrane region" description="Helical" evidence="4">
    <location>
        <begin position="61"/>
        <end position="80"/>
    </location>
</feature>
<comment type="caution">
    <text evidence="5">The sequence shown here is derived from an EMBL/GenBank/DDBJ whole genome shotgun (WGS) entry which is preliminary data.</text>
</comment>
<accession>A0A4R6RAG2</accession>
<dbReference type="EMBL" id="SNXW01000005">
    <property type="protein sequence ID" value="TDP82895.1"/>
    <property type="molecule type" value="Genomic_DNA"/>
</dbReference>
<keyword evidence="4" id="KW-0812">Transmembrane</keyword>
<dbReference type="InterPro" id="IPR029063">
    <property type="entry name" value="SAM-dependent_MTases_sf"/>
</dbReference>